<dbReference type="PATRIC" id="fig|37927.3.peg.708"/>
<feature type="domain" description="Glycosyl transferase family 1" evidence="2">
    <location>
        <begin position="202"/>
        <end position="297"/>
    </location>
</feature>
<gene>
    <name evidence="3" type="ORF">SA2016_0689</name>
</gene>
<dbReference type="SUPFAM" id="SSF53756">
    <property type="entry name" value="UDP-Glycosyltransferase/glycogen phosphorylase"/>
    <property type="match status" value="1"/>
</dbReference>
<keyword evidence="1 3" id="KW-0808">Transferase</keyword>
<keyword evidence="4" id="KW-1185">Reference proteome</keyword>
<evidence type="ECO:0000256" key="1">
    <source>
        <dbReference type="ARBA" id="ARBA00022679"/>
    </source>
</evidence>
<sequence>MRILLWHVHGGWMDGFVRGPHRYVVPVDAEHGPWGLGLAGRPWPHAVEATAEDLASRGGEVDAVVLQRTEEIELVRSLTGLRPGVDVPAVFVEHNTPKGSVPNTRHPLADQTDIPIVHVTHFNALMWDSGRAPVFVVEHGVRDPGLGYTGELERLGVAVNEPVRRGRVAGTDLLPAFSEAAPIDVFGMGGGGLAEATGVGPDRLAWAGDLPSEALHAELARRRAYLHPFRWTSLGLALIEAMFLGLPVLVVGATEAWRAVPPEAGCVSSDPKELIAAARRLLAHPGEAAEMGHNARKAAQARYGLDRFHAAWDEVLAEAAGGTRGANTLKGAQR</sequence>
<protein>
    <submittedName>
        <fullName evidence="3">Transferase</fullName>
    </submittedName>
</protein>
<dbReference type="STRING" id="37927.SA2016_0689"/>
<dbReference type="OrthoDB" id="9794513at2"/>
<evidence type="ECO:0000313" key="3">
    <source>
        <dbReference type="EMBL" id="AMM31379.1"/>
    </source>
</evidence>
<dbReference type="GO" id="GO:0016757">
    <property type="term" value="F:glycosyltransferase activity"/>
    <property type="evidence" value="ECO:0007669"/>
    <property type="project" value="InterPro"/>
</dbReference>
<dbReference type="RefSeq" id="WP_066495264.1">
    <property type="nucleotide sequence ID" value="NZ_BJMO01000022.1"/>
</dbReference>
<dbReference type="InterPro" id="IPR001296">
    <property type="entry name" value="Glyco_trans_1"/>
</dbReference>
<organism evidence="3 4">
    <name type="scientific">Sinomonas atrocyanea</name>
    <dbReference type="NCBI Taxonomy" id="37927"/>
    <lineage>
        <taxon>Bacteria</taxon>
        <taxon>Bacillati</taxon>
        <taxon>Actinomycetota</taxon>
        <taxon>Actinomycetes</taxon>
        <taxon>Micrococcales</taxon>
        <taxon>Micrococcaceae</taxon>
        <taxon>Sinomonas</taxon>
    </lineage>
</organism>
<proteinExistence type="predicted"/>
<dbReference type="Gene3D" id="3.40.50.2000">
    <property type="entry name" value="Glycogen Phosphorylase B"/>
    <property type="match status" value="1"/>
</dbReference>
<dbReference type="Proteomes" id="UP000070134">
    <property type="component" value="Chromosome"/>
</dbReference>
<evidence type="ECO:0000259" key="2">
    <source>
        <dbReference type="Pfam" id="PF00534"/>
    </source>
</evidence>
<accession>A0A126ZW24</accession>
<reference evidence="3 4" key="1">
    <citation type="submission" date="2016-02" db="EMBL/GenBank/DDBJ databases">
        <title>Complete genome of Sinomonas atrocyanea KCTC 3377.</title>
        <authorList>
            <person name="Kim K.M."/>
        </authorList>
    </citation>
    <scope>NUCLEOTIDE SEQUENCE [LARGE SCALE GENOMIC DNA]</scope>
    <source>
        <strain evidence="3 4">KCTC 3377</strain>
    </source>
</reference>
<evidence type="ECO:0000313" key="4">
    <source>
        <dbReference type="Proteomes" id="UP000070134"/>
    </source>
</evidence>
<dbReference type="EMBL" id="CP014518">
    <property type="protein sequence ID" value="AMM31379.1"/>
    <property type="molecule type" value="Genomic_DNA"/>
</dbReference>
<dbReference type="KEGG" id="satk:SA2016_0689"/>
<dbReference type="AlphaFoldDB" id="A0A126ZW24"/>
<name>A0A126ZW24_9MICC</name>
<dbReference type="Pfam" id="PF00534">
    <property type="entry name" value="Glycos_transf_1"/>
    <property type="match status" value="1"/>
</dbReference>